<proteinExistence type="predicted"/>
<keyword evidence="2" id="KW-1185">Reference proteome</keyword>
<dbReference type="EMBL" id="KE343347">
    <property type="protein sequence ID" value="EXB24581.1"/>
    <property type="molecule type" value="Genomic_DNA"/>
</dbReference>
<name>W9QBY7_9ROSA</name>
<protein>
    <submittedName>
        <fullName evidence="1">Uncharacterized protein</fullName>
    </submittedName>
</protein>
<accession>W9QBY7</accession>
<dbReference type="Proteomes" id="UP000030645">
    <property type="component" value="Unassembled WGS sequence"/>
</dbReference>
<reference evidence="2" key="1">
    <citation type="submission" date="2013-01" db="EMBL/GenBank/DDBJ databases">
        <title>Draft Genome Sequence of a Mulberry Tree, Morus notabilis C.K. Schneid.</title>
        <authorList>
            <person name="He N."/>
            <person name="Zhao S."/>
        </authorList>
    </citation>
    <scope>NUCLEOTIDE SEQUENCE</scope>
</reference>
<evidence type="ECO:0000313" key="2">
    <source>
        <dbReference type="Proteomes" id="UP000030645"/>
    </source>
</evidence>
<gene>
    <name evidence="1" type="ORF">L484_004170</name>
</gene>
<dbReference type="AlphaFoldDB" id="W9QBY7"/>
<organism evidence="1 2">
    <name type="scientific">Morus notabilis</name>
    <dbReference type="NCBI Taxonomy" id="981085"/>
    <lineage>
        <taxon>Eukaryota</taxon>
        <taxon>Viridiplantae</taxon>
        <taxon>Streptophyta</taxon>
        <taxon>Embryophyta</taxon>
        <taxon>Tracheophyta</taxon>
        <taxon>Spermatophyta</taxon>
        <taxon>Magnoliopsida</taxon>
        <taxon>eudicotyledons</taxon>
        <taxon>Gunneridae</taxon>
        <taxon>Pentapetalae</taxon>
        <taxon>rosids</taxon>
        <taxon>fabids</taxon>
        <taxon>Rosales</taxon>
        <taxon>Moraceae</taxon>
        <taxon>Moreae</taxon>
        <taxon>Morus</taxon>
    </lineage>
</organism>
<sequence>MAWMERLKREGIRRARFMVNHVQDKELGVLNLRPQHHKGPLRHMRDLQVYRDLGALSFVQTSRCPSGPLD</sequence>
<evidence type="ECO:0000313" key="1">
    <source>
        <dbReference type="EMBL" id="EXB24581.1"/>
    </source>
</evidence>